<keyword evidence="6 8" id="KW-0057">Aromatic amino acid biosynthesis</keyword>
<accession>A0A930XXL7</accession>
<dbReference type="Gene3D" id="3.40.50.10860">
    <property type="entry name" value="Leucine Dehydrogenase, chain A, domain 1"/>
    <property type="match status" value="1"/>
</dbReference>
<feature type="active site" description="Proton acceptor" evidence="8">
    <location>
        <position position="70"/>
    </location>
</feature>
<dbReference type="NCBIfam" id="NF001310">
    <property type="entry name" value="PRK00258.1-2"/>
    <property type="match status" value="1"/>
</dbReference>
<feature type="domain" description="Shikimate dehydrogenase substrate binding N-terminal" evidence="10">
    <location>
        <begin position="10"/>
        <end position="93"/>
    </location>
</feature>
<comment type="pathway">
    <text evidence="1 8">Metabolic intermediate biosynthesis; chorismate biosynthesis; chorismate from D-erythrose 4-phosphate and phosphoenolpyruvate: step 4/7.</text>
</comment>
<dbReference type="InterPro" id="IPR013708">
    <property type="entry name" value="Shikimate_DH-bd_N"/>
</dbReference>
<proteinExistence type="inferred from homology"/>
<dbReference type="SUPFAM" id="SSF53223">
    <property type="entry name" value="Aminoacid dehydrogenase-like, N-terminal domain"/>
    <property type="match status" value="1"/>
</dbReference>
<evidence type="ECO:0000256" key="8">
    <source>
        <dbReference type="HAMAP-Rule" id="MF_00222"/>
    </source>
</evidence>
<dbReference type="Pfam" id="PF01488">
    <property type="entry name" value="Shikimate_DH"/>
    <property type="match status" value="1"/>
</dbReference>
<dbReference type="Pfam" id="PF18317">
    <property type="entry name" value="SDH_C"/>
    <property type="match status" value="1"/>
</dbReference>
<dbReference type="InterPro" id="IPR006151">
    <property type="entry name" value="Shikm_DH/Glu-tRNA_Rdtase"/>
</dbReference>
<keyword evidence="3 8" id="KW-0028">Amino-acid biosynthesis</keyword>
<feature type="binding site" evidence="8">
    <location>
        <position position="91"/>
    </location>
    <ligand>
        <name>shikimate</name>
        <dbReference type="ChEBI" id="CHEBI:36208"/>
    </ligand>
</feature>
<organism evidence="12 13">
    <name type="scientific">Candidatus Amphirhobacter heronislandensis</name>
    <dbReference type="NCBI Taxonomy" id="1732024"/>
    <lineage>
        <taxon>Bacteria</taxon>
        <taxon>Pseudomonadati</taxon>
        <taxon>Pseudomonadota</taxon>
        <taxon>Gammaproteobacteria</taxon>
        <taxon>Candidatus Tethybacterales</taxon>
        <taxon>Candidatus Tethybacteraceae</taxon>
        <taxon>Candidatus Amphirhobacter</taxon>
    </lineage>
</organism>
<keyword evidence="5 8" id="KW-0560">Oxidoreductase</keyword>
<evidence type="ECO:0000256" key="6">
    <source>
        <dbReference type="ARBA" id="ARBA00023141"/>
    </source>
</evidence>
<feature type="binding site" evidence="8">
    <location>
        <begin position="132"/>
        <end position="136"/>
    </location>
    <ligand>
        <name>NADP(+)</name>
        <dbReference type="ChEBI" id="CHEBI:58349"/>
    </ligand>
</feature>
<dbReference type="Gene3D" id="3.40.50.720">
    <property type="entry name" value="NAD(P)-binding Rossmann-like Domain"/>
    <property type="match status" value="1"/>
</dbReference>
<dbReference type="AlphaFoldDB" id="A0A930XXL7"/>
<dbReference type="GO" id="GO:0009073">
    <property type="term" value="P:aromatic amino acid family biosynthetic process"/>
    <property type="evidence" value="ECO:0007669"/>
    <property type="project" value="UniProtKB-KW"/>
</dbReference>
<evidence type="ECO:0000256" key="7">
    <source>
        <dbReference type="ARBA" id="ARBA00049442"/>
    </source>
</evidence>
<feature type="binding site" evidence="8">
    <location>
        <begin position="156"/>
        <end position="161"/>
    </location>
    <ligand>
        <name>NADP(+)</name>
        <dbReference type="ChEBI" id="CHEBI:58349"/>
    </ligand>
</feature>
<feature type="binding site" evidence="8">
    <location>
        <position position="256"/>
    </location>
    <ligand>
        <name>shikimate</name>
        <dbReference type="ChEBI" id="CHEBI:36208"/>
    </ligand>
</feature>
<comment type="subunit">
    <text evidence="8">Homodimer.</text>
</comment>
<dbReference type="InterPro" id="IPR022893">
    <property type="entry name" value="Shikimate_DH_fam"/>
</dbReference>
<dbReference type="PANTHER" id="PTHR21089">
    <property type="entry name" value="SHIKIMATE DEHYDROGENASE"/>
    <property type="match status" value="1"/>
</dbReference>
<feature type="binding site" evidence="8">
    <location>
        <position position="107"/>
    </location>
    <ligand>
        <name>shikimate</name>
        <dbReference type="ChEBI" id="CHEBI:36208"/>
    </ligand>
</feature>
<evidence type="ECO:0000256" key="5">
    <source>
        <dbReference type="ARBA" id="ARBA00023002"/>
    </source>
</evidence>
<feature type="binding site" evidence="8">
    <location>
        <position position="249"/>
    </location>
    <ligand>
        <name>NADP(+)</name>
        <dbReference type="ChEBI" id="CHEBI:58349"/>
    </ligand>
</feature>
<dbReference type="EC" id="1.1.1.25" evidence="2 8"/>
<dbReference type="InterPro" id="IPR046346">
    <property type="entry name" value="Aminoacid_DH-like_N_sf"/>
</dbReference>
<feature type="binding site" evidence="8">
    <location>
        <position position="225"/>
    </location>
    <ligand>
        <name>NADP(+)</name>
        <dbReference type="ChEBI" id="CHEBI:58349"/>
    </ligand>
</feature>
<comment type="caution">
    <text evidence="12">The sequence shown here is derived from an EMBL/GenBank/DDBJ whole genome shotgun (WGS) entry which is preliminary data.</text>
</comment>
<feature type="domain" description="SDH C-terminal" evidence="11">
    <location>
        <begin position="249"/>
        <end position="279"/>
    </location>
</feature>
<feature type="binding site" evidence="8">
    <location>
        <begin position="18"/>
        <end position="20"/>
    </location>
    <ligand>
        <name>shikimate</name>
        <dbReference type="ChEBI" id="CHEBI:36208"/>
    </ligand>
</feature>
<dbReference type="GO" id="GO:0008652">
    <property type="term" value="P:amino acid biosynthetic process"/>
    <property type="evidence" value="ECO:0007669"/>
    <property type="project" value="UniProtKB-KW"/>
</dbReference>
<evidence type="ECO:0000259" key="11">
    <source>
        <dbReference type="Pfam" id="PF18317"/>
    </source>
</evidence>
<dbReference type="GO" id="GO:0019632">
    <property type="term" value="P:shikimate metabolic process"/>
    <property type="evidence" value="ECO:0007669"/>
    <property type="project" value="InterPro"/>
</dbReference>
<evidence type="ECO:0000256" key="4">
    <source>
        <dbReference type="ARBA" id="ARBA00022857"/>
    </source>
</evidence>
<dbReference type="InterPro" id="IPR036291">
    <property type="entry name" value="NAD(P)-bd_dom_sf"/>
</dbReference>
<dbReference type="EMBL" id="JADHEI010000028">
    <property type="protein sequence ID" value="MBF2734769.1"/>
    <property type="molecule type" value="Genomic_DNA"/>
</dbReference>
<dbReference type="GO" id="GO:0009423">
    <property type="term" value="P:chorismate biosynthetic process"/>
    <property type="evidence" value="ECO:0007669"/>
    <property type="project" value="UniProtKB-UniRule"/>
</dbReference>
<keyword evidence="13" id="KW-1185">Reference proteome</keyword>
<comment type="caution">
    <text evidence="8">Lacks conserved residue(s) required for the propagation of feature annotation.</text>
</comment>
<evidence type="ECO:0000256" key="3">
    <source>
        <dbReference type="ARBA" id="ARBA00022605"/>
    </source>
</evidence>
<protein>
    <recommendedName>
        <fullName evidence="2 8">Shikimate dehydrogenase (NADP(+))</fullName>
        <shortName evidence="8">SDH</shortName>
        <ecNumber evidence="2 8">1.1.1.25</ecNumber>
    </recommendedName>
</protein>
<dbReference type="InterPro" id="IPR011342">
    <property type="entry name" value="Shikimate_DH"/>
</dbReference>
<dbReference type="PANTHER" id="PTHR21089:SF1">
    <property type="entry name" value="BIFUNCTIONAL 3-DEHYDROQUINATE DEHYDRATASE_SHIKIMATE DEHYDROGENASE, CHLOROPLASTIC"/>
    <property type="match status" value="1"/>
</dbReference>
<dbReference type="Pfam" id="PF08501">
    <property type="entry name" value="Shikimate_dh_N"/>
    <property type="match status" value="1"/>
</dbReference>
<evidence type="ECO:0000259" key="9">
    <source>
        <dbReference type="Pfam" id="PF01488"/>
    </source>
</evidence>
<evidence type="ECO:0000256" key="1">
    <source>
        <dbReference type="ARBA" id="ARBA00004871"/>
    </source>
</evidence>
<evidence type="ECO:0000259" key="10">
    <source>
        <dbReference type="Pfam" id="PF08501"/>
    </source>
</evidence>
<dbReference type="GO" id="GO:0050661">
    <property type="term" value="F:NADP binding"/>
    <property type="evidence" value="ECO:0007669"/>
    <property type="project" value="InterPro"/>
</dbReference>
<sequence>MSAAPQRFAVVGRPVAHSMSPAMHAMFAAETGFAIEYGKIEPAADESFESCAKRFFAAGGTGLNVTLPYKAEALAFADSASRLARLAGAANTLKAEEDGGVSACNTDGAGLVTDLRTRHGIELAGLRLLLLGAGGASAGVLPSLLQAKPKAITIANRTAAKAAELAGRFAAFAKEHGVELASCGLEETAAGGWDLVVNATAAGRGAAGLALPAAAFGGARLAYDMSYRSADDSFLMQAAEAGVERRCDGLGMLVEQGALSFAYWLGAMPATEPAYARLRAEIDGE</sequence>
<dbReference type="HAMAP" id="MF_00222">
    <property type="entry name" value="Shikimate_DH_AroE"/>
    <property type="match status" value="1"/>
</dbReference>
<dbReference type="InterPro" id="IPR041121">
    <property type="entry name" value="SDH_C"/>
</dbReference>
<comment type="function">
    <text evidence="8">Involved in the biosynthesis of the chorismate, which leads to the biosynthesis of aromatic amino acids. Catalyzes the reversible NADPH linked reduction of 3-dehydroshikimate (DHSA) to yield shikimate (SA).</text>
</comment>
<comment type="catalytic activity">
    <reaction evidence="7 8">
        <text>shikimate + NADP(+) = 3-dehydroshikimate + NADPH + H(+)</text>
        <dbReference type="Rhea" id="RHEA:17737"/>
        <dbReference type="ChEBI" id="CHEBI:15378"/>
        <dbReference type="ChEBI" id="CHEBI:16630"/>
        <dbReference type="ChEBI" id="CHEBI:36208"/>
        <dbReference type="ChEBI" id="CHEBI:57783"/>
        <dbReference type="ChEBI" id="CHEBI:58349"/>
        <dbReference type="EC" id="1.1.1.25"/>
    </reaction>
</comment>
<evidence type="ECO:0000256" key="2">
    <source>
        <dbReference type="ARBA" id="ARBA00012962"/>
    </source>
</evidence>
<feature type="binding site" evidence="8">
    <location>
        <position position="227"/>
    </location>
    <ligand>
        <name>shikimate</name>
        <dbReference type="ChEBI" id="CHEBI:36208"/>
    </ligand>
</feature>
<dbReference type="NCBIfam" id="TIGR00507">
    <property type="entry name" value="aroE"/>
    <property type="match status" value="1"/>
</dbReference>
<feature type="binding site" evidence="8">
    <location>
        <position position="66"/>
    </location>
    <ligand>
        <name>shikimate</name>
        <dbReference type="ChEBI" id="CHEBI:36208"/>
    </ligand>
</feature>
<evidence type="ECO:0000313" key="12">
    <source>
        <dbReference type="EMBL" id="MBF2734769.1"/>
    </source>
</evidence>
<comment type="similarity">
    <text evidence="8">Belongs to the shikimate dehydrogenase family.</text>
</comment>
<name>A0A930XXL7_9GAMM</name>
<dbReference type="Proteomes" id="UP000604381">
    <property type="component" value="Unassembled WGS sequence"/>
</dbReference>
<evidence type="ECO:0000313" key="13">
    <source>
        <dbReference type="Proteomes" id="UP000604381"/>
    </source>
</evidence>
<dbReference type="GO" id="GO:0004764">
    <property type="term" value="F:shikimate 3-dehydrogenase (NADP+) activity"/>
    <property type="evidence" value="ECO:0007669"/>
    <property type="project" value="UniProtKB-UniRule"/>
</dbReference>
<dbReference type="SUPFAM" id="SSF51735">
    <property type="entry name" value="NAD(P)-binding Rossmann-fold domains"/>
    <property type="match status" value="1"/>
</dbReference>
<keyword evidence="4 8" id="KW-0521">NADP</keyword>
<feature type="domain" description="Quinate/shikimate 5-dehydrogenase/glutamyl-tRNA reductase" evidence="9">
    <location>
        <begin position="122"/>
        <end position="172"/>
    </location>
</feature>
<dbReference type="GO" id="GO:0005829">
    <property type="term" value="C:cytosol"/>
    <property type="evidence" value="ECO:0007669"/>
    <property type="project" value="TreeGrafter"/>
</dbReference>
<reference evidence="12" key="1">
    <citation type="submission" date="2020-10" db="EMBL/GenBank/DDBJ databases">
        <title>An improved Amphimedon queenslandica hologenome assembly reveals how three proteobacterial symbionts can extend the metabolic phenotypic of their marine sponge host.</title>
        <authorList>
            <person name="Degnan B."/>
            <person name="Degnan S."/>
            <person name="Xiang X."/>
        </authorList>
    </citation>
    <scope>NUCLEOTIDE SEQUENCE</scope>
    <source>
        <strain evidence="12">AqS2</strain>
    </source>
</reference>
<gene>
    <name evidence="8 12" type="primary">aroE</name>
    <name evidence="12" type="ORF">ISN26_01540</name>
</gene>